<organism evidence="1 2">
    <name type="scientific">Candidatus Giovannonibacteria bacterium RIFCSPLOWO2_01_FULL_45_34</name>
    <dbReference type="NCBI Taxonomy" id="1798351"/>
    <lineage>
        <taxon>Bacteria</taxon>
        <taxon>Candidatus Giovannoniibacteriota</taxon>
    </lineage>
</organism>
<sequence length="231" mass="26444">MQTPEWEIGKEEFLKRLGLSGGDLVRRMNLPDLDTAEHIIPLRYMKNVGELSPISWDLAKYLMSKMRTMNGHYPFSEAQISLRKFDPNGLKVGQKFAYEENLSGVLKELPSFFRNYMIPSGISELGAWFVFGRDLEDVPAFSCYLPPIVERHGKNFVIMDGIHRNYIAKQVGVSLNAILAENISVPFPCGMKNWEELSVISLKDKPADINERYFTLTKELFRDLKYLGIDG</sequence>
<name>A0A1F5X1G5_9BACT</name>
<gene>
    <name evidence="1" type="ORF">A2930_03995</name>
</gene>
<evidence type="ECO:0000313" key="1">
    <source>
        <dbReference type="EMBL" id="OGF81732.1"/>
    </source>
</evidence>
<accession>A0A1F5X1G5</accession>
<comment type="caution">
    <text evidence="1">The sequence shown here is derived from an EMBL/GenBank/DDBJ whole genome shotgun (WGS) entry which is preliminary data.</text>
</comment>
<dbReference type="AlphaFoldDB" id="A0A1F5X1G5"/>
<reference evidence="1 2" key="1">
    <citation type="journal article" date="2016" name="Nat. Commun.">
        <title>Thousands of microbial genomes shed light on interconnected biogeochemical processes in an aquifer system.</title>
        <authorList>
            <person name="Anantharaman K."/>
            <person name="Brown C.T."/>
            <person name="Hug L.A."/>
            <person name="Sharon I."/>
            <person name="Castelle C.J."/>
            <person name="Probst A.J."/>
            <person name="Thomas B.C."/>
            <person name="Singh A."/>
            <person name="Wilkins M.J."/>
            <person name="Karaoz U."/>
            <person name="Brodie E.L."/>
            <person name="Williams K.H."/>
            <person name="Hubbard S.S."/>
            <person name="Banfield J.F."/>
        </authorList>
    </citation>
    <scope>NUCLEOTIDE SEQUENCE [LARGE SCALE GENOMIC DNA]</scope>
</reference>
<dbReference type="Proteomes" id="UP000178114">
    <property type="component" value="Unassembled WGS sequence"/>
</dbReference>
<protein>
    <submittedName>
        <fullName evidence="1">Uncharacterized protein</fullName>
    </submittedName>
</protein>
<dbReference type="EMBL" id="MFID01000006">
    <property type="protein sequence ID" value="OGF81732.1"/>
    <property type="molecule type" value="Genomic_DNA"/>
</dbReference>
<proteinExistence type="predicted"/>
<evidence type="ECO:0000313" key="2">
    <source>
        <dbReference type="Proteomes" id="UP000178114"/>
    </source>
</evidence>
<dbReference type="STRING" id="1798351.A2930_03995"/>